<keyword evidence="1" id="KW-0472">Membrane</keyword>
<evidence type="ECO:0000313" key="3">
    <source>
        <dbReference type="Proteomes" id="UP001232063"/>
    </source>
</evidence>
<keyword evidence="1" id="KW-0812">Transmembrane</keyword>
<dbReference type="EMBL" id="JASJOU010000001">
    <property type="protein sequence ID" value="MDJ1499738.1"/>
    <property type="molecule type" value="Genomic_DNA"/>
</dbReference>
<dbReference type="PANTHER" id="PTHR30188:SF4">
    <property type="entry name" value="PROTEIN TRIGALACTOSYLDIACYLGLYCEROL 1, CHLOROPLASTIC"/>
    <property type="match status" value="1"/>
</dbReference>
<keyword evidence="3" id="KW-1185">Reference proteome</keyword>
<proteinExistence type="predicted"/>
<reference evidence="2" key="1">
    <citation type="submission" date="2023-05" db="EMBL/GenBank/DDBJ databases">
        <authorList>
            <person name="Zhang X."/>
        </authorList>
    </citation>
    <scope>NUCLEOTIDE SEQUENCE</scope>
    <source>
        <strain evidence="2">BD1B2-1</strain>
    </source>
</reference>
<dbReference type="InterPro" id="IPR030802">
    <property type="entry name" value="Permease_MalE"/>
</dbReference>
<dbReference type="AlphaFoldDB" id="A0AAE3UBE8"/>
<feature type="transmembrane region" description="Helical" evidence="1">
    <location>
        <begin position="136"/>
        <end position="159"/>
    </location>
</feature>
<dbReference type="GO" id="GO:0005548">
    <property type="term" value="F:phospholipid transporter activity"/>
    <property type="evidence" value="ECO:0007669"/>
    <property type="project" value="TreeGrafter"/>
</dbReference>
<accession>A0AAE3UBE8</accession>
<dbReference type="RefSeq" id="WP_314509281.1">
    <property type="nucleotide sequence ID" value="NZ_JASJOU010000001.1"/>
</dbReference>
<feature type="transmembrane region" description="Helical" evidence="1">
    <location>
        <begin position="190"/>
        <end position="210"/>
    </location>
</feature>
<evidence type="ECO:0000256" key="1">
    <source>
        <dbReference type="SAM" id="Phobius"/>
    </source>
</evidence>
<name>A0AAE3UBE8_9BACT</name>
<dbReference type="Pfam" id="PF02405">
    <property type="entry name" value="MlaE"/>
    <property type="match status" value="1"/>
</dbReference>
<dbReference type="Proteomes" id="UP001232063">
    <property type="component" value="Unassembled WGS sequence"/>
</dbReference>
<dbReference type="GO" id="GO:0043190">
    <property type="term" value="C:ATP-binding cassette (ABC) transporter complex"/>
    <property type="evidence" value="ECO:0007669"/>
    <property type="project" value="InterPro"/>
</dbReference>
<comment type="caution">
    <text evidence="2">The sequence shown here is derived from an EMBL/GenBank/DDBJ whole genome shotgun (WGS) entry which is preliminary data.</text>
</comment>
<gene>
    <name evidence="2" type="ORF">QNI22_03730</name>
</gene>
<dbReference type="PANTHER" id="PTHR30188">
    <property type="entry name" value="ABC TRANSPORTER PERMEASE PROTEIN-RELATED"/>
    <property type="match status" value="1"/>
</dbReference>
<sequence length="245" mass="26458">MYLLSQFGKYCLFIASMFRNREKFGVYVSRILDECMLIGIDSIFIVVIVSTFIGAVTALQTVYNLVSPLIPLTIVGVLVRDTTILELASTVICIVLCGKVGSNIAGGLGTMRITEQIDALEVMGINSASYLVLPKIIAALITFPMLVILASFLSIYGGYLSSTLSGLVTKSDYIYGIRSDFNPGNVRFSLIKSFVFAFLISSISAFQGYYTRGGALEVGQSSTKAVTNSCIAVLLADYLLAQLLL</sequence>
<feature type="transmembrane region" description="Helical" evidence="1">
    <location>
        <begin position="35"/>
        <end position="56"/>
    </location>
</feature>
<evidence type="ECO:0000313" key="2">
    <source>
        <dbReference type="EMBL" id="MDJ1499738.1"/>
    </source>
</evidence>
<keyword evidence="1" id="KW-1133">Transmembrane helix</keyword>
<protein>
    <submittedName>
        <fullName evidence="2">ABC transporter permease</fullName>
    </submittedName>
</protein>
<organism evidence="2 3">
    <name type="scientific">Xanthocytophaga agilis</name>
    <dbReference type="NCBI Taxonomy" id="3048010"/>
    <lineage>
        <taxon>Bacteria</taxon>
        <taxon>Pseudomonadati</taxon>
        <taxon>Bacteroidota</taxon>
        <taxon>Cytophagia</taxon>
        <taxon>Cytophagales</taxon>
        <taxon>Rhodocytophagaceae</taxon>
        <taxon>Xanthocytophaga</taxon>
    </lineage>
</organism>